<evidence type="ECO:0000313" key="2">
    <source>
        <dbReference type="EMBL" id="AII03550.1"/>
    </source>
</evidence>
<feature type="domain" description="Integrase catalytic" evidence="1">
    <location>
        <begin position="140"/>
        <end position="306"/>
    </location>
</feature>
<dbReference type="eggNOG" id="COG2801">
    <property type="taxonomic scope" value="Bacteria"/>
</dbReference>
<dbReference type="InterPro" id="IPR012337">
    <property type="entry name" value="RNaseH-like_sf"/>
</dbReference>
<name>A0A076EB52_RHOOP</name>
<gene>
    <name evidence="2" type="ORF">EP51_02555</name>
</gene>
<dbReference type="SUPFAM" id="SSF46689">
    <property type="entry name" value="Homeodomain-like"/>
    <property type="match status" value="1"/>
</dbReference>
<dbReference type="PANTHER" id="PTHR35004">
    <property type="entry name" value="TRANSPOSASE RV3428C-RELATED"/>
    <property type="match status" value="1"/>
</dbReference>
<reference evidence="2 3" key="1">
    <citation type="submission" date="2014-07" db="EMBL/GenBank/DDBJ databases">
        <title>Genome Sequence of Rhodococcus opacus Strain R7, a Biodegrader of Mono- and Polycyclic Aromatic Hydrocarbons.</title>
        <authorList>
            <person name="Di Gennaro P."/>
            <person name="Zampolli J."/>
            <person name="Presti I."/>
            <person name="Cappelletti M."/>
            <person name="D'Ursi P."/>
            <person name="Orro A."/>
            <person name="Mezzelani A."/>
            <person name="Milanesi L."/>
        </authorList>
    </citation>
    <scope>NUCLEOTIDE SEQUENCE [LARGE SCALE GENOMIC DNA]</scope>
    <source>
        <strain evidence="2 3">R7</strain>
    </source>
</reference>
<evidence type="ECO:0000259" key="1">
    <source>
        <dbReference type="PROSITE" id="PS50994"/>
    </source>
</evidence>
<dbReference type="InterPro" id="IPR001584">
    <property type="entry name" value="Integrase_cat-core"/>
</dbReference>
<dbReference type="GO" id="GO:0015074">
    <property type="term" value="P:DNA integration"/>
    <property type="evidence" value="ECO:0007669"/>
    <property type="project" value="InterPro"/>
</dbReference>
<dbReference type="Pfam" id="PF13551">
    <property type="entry name" value="HTH_29"/>
    <property type="match status" value="1"/>
</dbReference>
<dbReference type="InterPro" id="IPR009057">
    <property type="entry name" value="Homeodomain-like_sf"/>
</dbReference>
<dbReference type="Pfam" id="PF00665">
    <property type="entry name" value="rve"/>
    <property type="match status" value="1"/>
</dbReference>
<sequence>MGGKGFSMNPDIVATVSAVAGGARVNVSRLCREQGISRNTFYVLVGRFRTEGAAAFTTRSTRPHHSPTRTGPEVCEAIVRARKELDDEGFDNGPISIVWRLEAQGLDPTPSRSTVYRVLRECGQIVPQPRKKPRSRRSFEYSAPNGCWQIDGLEHYLADGTVVCILQILDDHSRLDVCSYAARAETSADAWAALQRAMDGHGVPVHLLSDNGLAFSGKRRGGMSEVERNLAALGTVTIASSVRHPQTCGKNERAHQTLRKWLAKQPPAATLTELQSQLDTYRQLYNNRRHQGIDGMTPNQRWDATHPAQPTPGPAARSGCTTRPVSTTGVIQFDGLSIILGRRHKNTTATVYWQGDRVVVMIGDTTVRTLTLDRTTRYQKLSSKS</sequence>
<dbReference type="GO" id="GO:0003676">
    <property type="term" value="F:nucleic acid binding"/>
    <property type="evidence" value="ECO:0007669"/>
    <property type="project" value="InterPro"/>
</dbReference>
<dbReference type="Pfam" id="PF13683">
    <property type="entry name" value="rve_3"/>
    <property type="match status" value="1"/>
</dbReference>
<organism evidence="2 3">
    <name type="scientific">Rhodococcus opacus</name>
    <name type="common">Nocardia opaca</name>
    <dbReference type="NCBI Taxonomy" id="37919"/>
    <lineage>
        <taxon>Bacteria</taxon>
        <taxon>Bacillati</taxon>
        <taxon>Actinomycetota</taxon>
        <taxon>Actinomycetes</taxon>
        <taxon>Mycobacteriales</taxon>
        <taxon>Nocardiaceae</taxon>
        <taxon>Rhodococcus</taxon>
    </lineage>
</organism>
<dbReference type="AlphaFoldDB" id="A0A076EB52"/>
<dbReference type="Gene3D" id="3.30.420.10">
    <property type="entry name" value="Ribonuclease H-like superfamily/Ribonuclease H"/>
    <property type="match status" value="1"/>
</dbReference>
<accession>A0A076EB52</accession>
<dbReference type="PANTHER" id="PTHR35004:SF7">
    <property type="entry name" value="INTEGRASE PROTEIN"/>
    <property type="match status" value="1"/>
</dbReference>
<proteinExistence type="predicted"/>
<dbReference type="PROSITE" id="PS50994">
    <property type="entry name" value="INTEGRASE"/>
    <property type="match status" value="1"/>
</dbReference>
<dbReference type="Proteomes" id="UP000028488">
    <property type="component" value="Chromosome"/>
</dbReference>
<dbReference type="SUPFAM" id="SSF53098">
    <property type="entry name" value="Ribonuclease H-like"/>
    <property type="match status" value="1"/>
</dbReference>
<dbReference type="InterPro" id="IPR036397">
    <property type="entry name" value="RNaseH_sf"/>
</dbReference>
<dbReference type="EMBL" id="CP008947">
    <property type="protein sequence ID" value="AII03550.1"/>
    <property type="molecule type" value="Genomic_DNA"/>
</dbReference>
<protein>
    <recommendedName>
        <fullName evidence="1">Integrase catalytic domain-containing protein</fullName>
    </recommendedName>
</protein>
<evidence type="ECO:0000313" key="3">
    <source>
        <dbReference type="Proteomes" id="UP000028488"/>
    </source>
</evidence>